<dbReference type="SUPFAM" id="SSF81606">
    <property type="entry name" value="PP2C-like"/>
    <property type="match status" value="1"/>
</dbReference>
<keyword evidence="5" id="KW-1185">Reference proteome</keyword>
<dbReference type="Gene3D" id="3.60.40.10">
    <property type="entry name" value="PPM-type phosphatase domain"/>
    <property type="match status" value="1"/>
</dbReference>
<proteinExistence type="predicted"/>
<dbReference type="InterPro" id="IPR001789">
    <property type="entry name" value="Sig_transdc_resp-reg_receiver"/>
</dbReference>
<evidence type="ECO:0000256" key="2">
    <source>
        <dbReference type="PROSITE-ProRule" id="PRU00169"/>
    </source>
</evidence>
<keyword evidence="2" id="KW-0597">Phosphoprotein</keyword>
<dbReference type="EMBL" id="JABFDB010000011">
    <property type="protein sequence ID" value="NYZ21315.1"/>
    <property type="molecule type" value="Genomic_DNA"/>
</dbReference>
<dbReference type="SMART" id="SM00331">
    <property type="entry name" value="PP2C_SIG"/>
    <property type="match status" value="1"/>
</dbReference>
<evidence type="ECO:0000256" key="1">
    <source>
        <dbReference type="ARBA" id="ARBA00022801"/>
    </source>
</evidence>
<dbReference type="PANTHER" id="PTHR43156:SF2">
    <property type="entry name" value="STAGE II SPORULATION PROTEIN E"/>
    <property type="match status" value="1"/>
</dbReference>
<gene>
    <name evidence="4" type="ORF">HND93_16490</name>
</gene>
<dbReference type="InterPro" id="IPR001932">
    <property type="entry name" value="PPM-type_phosphatase-like_dom"/>
</dbReference>
<accession>A0ABX2TAK7</accession>
<dbReference type="InterPro" id="IPR036457">
    <property type="entry name" value="PPM-type-like_dom_sf"/>
</dbReference>
<dbReference type="Pfam" id="PF00072">
    <property type="entry name" value="Response_reg"/>
    <property type="match status" value="1"/>
</dbReference>
<keyword evidence="1" id="KW-0378">Hydrolase</keyword>
<dbReference type="PROSITE" id="PS50110">
    <property type="entry name" value="RESPONSE_REGULATORY"/>
    <property type="match status" value="1"/>
</dbReference>
<dbReference type="Proteomes" id="UP000584642">
    <property type="component" value="Unassembled WGS sequence"/>
</dbReference>
<dbReference type="InterPro" id="IPR011006">
    <property type="entry name" value="CheY-like_superfamily"/>
</dbReference>
<sequence>MTISLRDSRVLIVDDNEFNRKSLAIVIRRAGIQNIEFAVDGVDGLEKVERFRPDLVLLDVDMPNMDGLEMCRQLRRNATHAELPILFQTALDGDDEQVRCFEAGGSDFISKPIKPGECAARVRHQLERRKLFKDLAEFRGRVEKELKHAQAMQLSLLPEKRRLVEVGDRYGLRIDSHFETSSELGGDLWNVFEIDERHIGFLMADFAGHGITAAINTFRLHTLIDRFAVAWLNPAQWLSNLNNALKDVLTTGQFATAIYAVLDTGTNALTYASAGAPNPVLGTEGDLGLIDSAGLLLGVSRKARYTNRTVALPPGGFLFLYSDALIESRTADGRCIGSDRILEIVQSALDQRPDAPLAHLLDDFFANVDRPLRDDLTAVWIARR</sequence>
<dbReference type="PANTHER" id="PTHR43156">
    <property type="entry name" value="STAGE II SPORULATION PROTEIN E-RELATED"/>
    <property type="match status" value="1"/>
</dbReference>
<organism evidence="4 5">
    <name type="scientific">Azospirillum oleiclasticum</name>
    <dbReference type="NCBI Taxonomy" id="2735135"/>
    <lineage>
        <taxon>Bacteria</taxon>
        <taxon>Pseudomonadati</taxon>
        <taxon>Pseudomonadota</taxon>
        <taxon>Alphaproteobacteria</taxon>
        <taxon>Rhodospirillales</taxon>
        <taxon>Azospirillaceae</taxon>
        <taxon>Azospirillum</taxon>
    </lineage>
</organism>
<feature type="domain" description="Response regulatory" evidence="3">
    <location>
        <begin position="9"/>
        <end position="126"/>
    </location>
</feature>
<dbReference type="SUPFAM" id="SSF52172">
    <property type="entry name" value="CheY-like"/>
    <property type="match status" value="1"/>
</dbReference>
<reference evidence="4 5" key="1">
    <citation type="submission" date="2020-05" db="EMBL/GenBank/DDBJ databases">
        <title>Azospirillum oleiclasticum sp. nov, a nitrogen-fixing and heavy crude oil-emulsifying bacterium isolated from the crude oil of Yumen Oilfield.</title>
        <authorList>
            <person name="Wu D."/>
            <person name="Cai M."/>
            <person name="Zhang X."/>
        </authorList>
    </citation>
    <scope>NUCLEOTIDE SEQUENCE [LARGE SCALE GENOMIC DNA]</scope>
    <source>
        <strain evidence="4 5">ROY-1-1-2</strain>
    </source>
</reference>
<dbReference type="Pfam" id="PF07228">
    <property type="entry name" value="SpoIIE"/>
    <property type="match status" value="1"/>
</dbReference>
<protein>
    <submittedName>
        <fullName evidence="4">Fused response regulator/phosphatase</fullName>
    </submittedName>
</protein>
<dbReference type="SMART" id="SM00448">
    <property type="entry name" value="REC"/>
    <property type="match status" value="1"/>
</dbReference>
<evidence type="ECO:0000259" key="3">
    <source>
        <dbReference type="PROSITE" id="PS50110"/>
    </source>
</evidence>
<comment type="caution">
    <text evidence="4">The sequence shown here is derived from an EMBL/GenBank/DDBJ whole genome shotgun (WGS) entry which is preliminary data.</text>
</comment>
<evidence type="ECO:0000313" key="4">
    <source>
        <dbReference type="EMBL" id="NYZ21315.1"/>
    </source>
</evidence>
<evidence type="ECO:0000313" key="5">
    <source>
        <dbReference type="Proteomes" id="UP000584642"/>
    </source>
</evidence>
<dbReference type="RefSeq" id="WP_180283081.1">
    <property type="nucleotide sequence ID" value="NZ_JABFDB010000011.1"/>
</dbReference>
<feature type="modified residue" description="4-aspartylphosphate" evidence="2">
    <location>
        <position position="59"/>
    </location>
</feature>
<dbReference type="Gene3D" id="3.40.50.2300">
    <property type="match status" value="1"/>
</dbReference>
<dbReference type="InterPro" id="IPR052016">
    <property type="entry name" value="Bact_Sigma-Reg"/>
</dbReference>
<name>A0ABX2TAK7_9PROT</name>